<name>A0A2G1QRT0_9HYPH</name>
<proteinExistence type="predicted"/>
<sequence length="159" mass="16140">MALALGPQTAASIRAAAKRRGDDPRALAAALLTVIASEPVLLDNLLDGEAVADLAEPAVAWMGLSLTPMQAAGLYVIATTNDGHPVRISGAAIARQVGADVHHASGVFTALIREGLIECVEVGCKRGAAGLYRLTDFGKWAASALTGDIVAAMVAGRAA</sequence>
<comment type="caution">
    <text evidence="1">The sequence shown here is derived from an EMBL/GenBank/DDBJ whole genome shotgun (WGS) entry which is preliminary data.</text>
</comment>
<dbReference type="AlphaFoldDB" id="A0A2G1QRT0"/>
<organism evidence="1 2">
    <name type="scientific">Zhengella mangrovi</name>
    <dbReference type="NCBI Taxonomy" id="1982044"/>
    <lineage>
        <taxon>Bacteria</taxon>
        <taxon>Pseudomonadati</taxon>
        <taxon>Pseudomonadota</taxon>
        <taxon>Alphaproteobacteria</taxon>
        <taxon>Hyphomicrobiales</taxon>
        <taxon>Notoacmeibacteraceae</taxon>
        <taxon>Zhengella</taxon>
    </lineage>
</organism>
<evidence type="ECO:0000313" key="1">
    <source>
        <dbReference type="EMBL" id="PHP68202.1"/>
    </source>
</evidence>
<protein>
    <submittedName>
        <fullName evidence="1">Uncharacterized protein</fullName>
    </submittedName>
</protein>
<keyword evidence="2" id="KW-1185">Reference proteome</keyword>
<reference evidence="1 2" key="1">
    <citation type="submission" date="2017-10" db="EMBL/GenBank/DDBJ databases">
        <title>Sedimentibacterium mangrovi gen. nov., sp. nov., a novel member of family Phyllobacteriacea isolated from mangrove sediment.</title>
        <authorList>
            <person name="Liao H."/>
            <person name="Tian Y."/>
        </authorList>
    </citation>
    <scope>NUCLEOTIDE SEQUENCE [LARGE SCALE GENOMIC DNA]</scope>
    <source>
        <strain evidence="1 2">X9-2-2</strain>
    </source>
</reference>
<dbReference type="EMBL" id="PDVP01000002">
    <property type="protein sequence ID" value="PHP68202.1"/>
    <property type="molecule type" value="Genomic_DNA"/>
</dbReference>
<evidence type="ECO:0000313" key="2">
    <source>
        <dbReference type="Proteomes" id="UP000221168"/>
    </source>
</evidence>
<accession>A0A2G1QRT0</accession>
<gene>
    <name evidence="1" type="ORF">CSC94_05995</name>
</gene>
<dbReference type="Proteomes" id="UP000221168">
    <property type="component" value="Unassembled WGS sequence"/>
</dbReference>